<accession>A0ABU7CQ67</accession>
<gene>
    <name evidence="1" type="ORF">CHARACLAT_021212</name>
</gene>
<comment type="caution">
    <text evidence="1">The sequence shown here is derived from an EMBL/GenBank/DDBJ whole genome shotgun (WGS) entry which is preliminary data.</text>
</comment>
<keyword evidence="2" id="KW-1185">Reference proteome</keyword>
<sequence>MWRILGRGDHTWPSLLRLSCFIKKGGRAQIVLCGRKERCEAGLVTDRKSFFGRIILILSRKKREQFIAKCFRNRQIEPVVLSGQKEMERSLPYKTFSGMMDRQPNA</sequence>
<organism evidence="1 2">
    <name type="scientific">Characodon lateralis</name>
    <dbReference type="NCBI Taxonomy" id="208331"/>
    <lineage>
        <taxon>Eukaryota</taxon>
        <taxon>Metazoa</taxon>
        <taxon>Chordata</taxon>
        <taxon>Craniata</taxon>
        <taxon>Vertebrata</taxon>
        <taxon>Euteleostomi</taxon>
        <taxon>Actinopterygii</taxon>
        <taxon>Neopterygii</taxon>
        <taxon>Teleostei</taxon>
        <taxon>Neoteleostei</taxon>
        <taxon>Acanthomorphata</taxon>
        <taxon>Ovalentaria</taxon>
        <taxon>Atherinomorphae</taxon>
        <taxon>Cyprinodontiformes</taxon>
        <taxon>Goodeidae</taxon>
        <taxon>Characodon</taxon>
    </lineage>
</organism>
<proteinExistence type="predicted"/>
<evidence type="ECO:0000313" key="2">
    <source>
        <dbReference type="Proteomes" id="UP001352852"/>
    </source>
</evidence>
<protein>
    <submittedName>
        <fullName evidence="1">Uncharacterized protein</fullName>
    </submittedName>
</protein>
<dbReference type="EMBL" id="JAHUTJ010002056">
    <property type="protein sequence ID" value="MED6265028.1"/>
    <property type="molecule type" value="Genomic_DNA"/>
</dbReference>
<dbReference type="Proteomes" id="UP001352852">
    <property type="component" value="Unassembled WGS sequence"/>
</dbReference>
<name>A0ABU7CQ67_9TELE</name>
<reference evidence="1 2" key="1">
    <citation type="submission" date="2021-06" db="EMBL/GenBank/DDBJ databases">
        <authorList>
            <person name="Palmer J.M."/>
        </authorList>
    </citation>
    <scope>NUCLEOTIDE SEQUENCE [LARGE SCALE GENOMIC DNA]</scope>
    <source>
        <strain evidence="1 2">CL_MEX2019</strain>
        <tissue evidence="1">Muscle</tissue>
    </source>
</reference>
<evidence type="ECO:0000313" key="1">
    <source>
        <dbReference type="EMBL" id="MED6265028.1"/>
    </source>
</evidence>